<feature type="region of interest" description="Disordered" evidence="1">
    <location>
        <begin position="117"/>
        <end position="142"/>
    </location>
</feature>
<keyword evidence="2" id="KW-0812">Transmembrane</keyword>
<keyword evidence="4" id="KW-1185">Reference proteome</keyword>
<evidence type="ECO:0000256" key="1">
    <source>
        <dbReference type="SAM" id="MobiDB-lite"/>
    </source>
</evidence>
<sequence length="142" mass="15429">IPGGDELPKWTKRSIPCDSPTPIGMGDEIPSFSKTPIEKCDDGLPVSLWIIKDESTSPSPTEPINGRTSRSPIFGEKFKRQAALGDDGTNDFLWFGGITLILFILTGGIILIVVSGGKSEKKEEKDDGEDLRERALEGKRNG</sequence>
<dbReference type="Proteomes" id="UP000265520">
    <property type="component" value="Unassembled WGS sequence"/>
</dbReference>
<feature type="compositionally biased region" description="Basic and acidic residues" evidence="1">
    <location>
        <begin position="118"/>
        <end position="142"/>
    </location>
</feature>
<feature type="non-terminal residue" evidence="3">
    <location>
        <position position="1"/>
    </location>
</feature>
<protein>
    <submittedName>
        <fullName evidence="3">Uncharacterized protein</fullName>
    </submittedName>
</protein>
<feature type="transmembrane region" description="Helical" evidence="2">
    <location>
        <begin position="92"/>
        <end position="114"/>
    </location>
</feature>
<dbReference type="AlphaFoldDB" id="A0A392RBT2"/>
<evidence type="ECO:0000256" key="2">
    <source>
        <dbReference type="SAM" id="Phobius"/>
    </source>
</evidence>
<comment type="caution">
    <text evidence="3">The sequence shown here is derived from an EMBL/GenBank/DDBJ whole genome shotgun (WGS) entry which is preliminary data.</text>
</comment>
<dbReference type="EMBL" id="LXQA010210578">
    <property type="protein sequence ID" value="MCI34108.1"/>
    <property type="molecule type" value="Genomic_DNA"/>
</dbReference>
<name>A0A392RBT2_9FABA</name>
<keyword evidence="2" id="KW-0472">Membrane</keyword>
<keyword evidence="2" id="KW-1133">Transmembrane helix</keyword>
<feature type="region of interest" description="Disordered" evidence="1">
    <location>
        <begin position="1"/>
        <end position="28"/>
    </location>
</feature>
<reference evidence="3 4" key="1">
    <citation type="journal article" date="2018" name="Front. Plant Sci.">
        <title>Red Clover (Trifolium pratense) and Zigzag Clover (T. medium) - A Picture of Genomic Similarities and Differences.</title>
        <authorList>
            <person name="Dluhosova J."/>
            <person name="Istvanek J."/>
            <person name="Nedelnik J."/>
            <person name="Repkova J."/>
        </authorList>
    </citation>
    <scope>NUCLEOTIDE SEQUENCE [LARGE SCALE GENOMIC DNA]</scope>
    <source>
        <strain evidence="4">cv. 10/8</strain>
        <tissue evidence="3">Leaf</tissue>
    </source>
</reference>
<evidence type="ECO:0000313" key="3">
    <source>
        <dbReference type="EMBL" id="MCI34108.1"/>
    </source>
</evidence>
<accession>A0A392RBT2</accession>
<proteinExistence type="predicted"/>
<evidence type="ECO:0000313" key="4">
    <source>
        <dbReference type="Proteomes" id="UP000265520"/>
    </source>
</evidence>
<feature type="non-terminal residue" evidence="3">
    <location>
        <position position="142"/>
    </location>
</feature>
<organism evidence="3 4">
    <name type="scientific">Trifolium medium</name>
    <dbReference type="NCBI Taxonomy" id="97028"/>
    <lineage>
        <taxon>Eukaryota</taxon>
        <taxon>Viridiplantae</taxon>
        <taxon>Streptophyta</taxon>
        <taxon>Embryophyta</taxon>
        <taxon>Tracheophyta</taxon>
        <taxon>Spermatophyta</taxon>
        <taxon>Magnoliopsida</taxon>
        <taxon>eudicotyledons</taxon>
        <taxon>Gunneridae</taxon>
        <taxon>Pentapetalae</taxon>
        <taxon>rosids</taxon>
        <taxon>fabids</taxon>
        <taxon>Fabales</taxon>
        <taxon>Fabaceae</taxon>
        <taxon>Papilionoideae</taxon>
        <taxon>50 kb inversion clade</taxon>
        <taxon>NPAAA clade</taxon>
        <taxon>Hologalegina</taxon>
        <taxon>IRL clade</taxon>
        <taxon>Trifolieae</taxon>
        <taxon>Trifolium</taxon>
    </lineage>
</organism>